<dbReference type="InterPro" id="IPR002068">
    <property type="entry name" value="A-crystallin/Hsp20_dom"/>
</dbReference>
<dbReference type="PANTHER" id="PTHR46733">
    <property type="entry name" value="26.5 KDA HEAT SHOCK PROTEIN, MITOCHONDRIAL"/>
    <property type="match status" value="1"/>
</dbReference>
<dbReference type="Proteomes" id="UP000184066">
    <property type="component" value="Unassembled WGS sequence"/>
</dbReference>
<dbReference type="InterPro" id="IPR044587">
    <property type="entry name" value="HSP21-like"/>
</dbReference>
<evidence type="ECO:0000259" key="4">
    <source>
        <dbReference type="PROSITE" id="PS01031"/>
    </source>
</evidence>
<evidence type="ECO:0000313" key="5">
    <source>
        <dbReference type="EMBL" id="SHN60960.1"/>
    </source>
</evidence>
<dbReference type="PANTHER" id="PTHR46733:SF4">
    <property type="entry name" value="HEAT SHOCK PROTEIN 21, CHLOROPLASTIC"/>
    <property type="match status" value="1"/>
</dbReference>
<evidence type="ECO:0000256" key="3">
    <source>
        <dbReference type="RuleBase" id="RU003616"/>
    </source>
</evidence>
<evidence type="ECO:0000256" key="2">
    <source>
        <dbReference type="PROSITE-ProRule" id="PRU00285"/>
    </source>
</evidence>
<dbReference type="Pfam" id="PF00011">
    <property type="entry name" value="HSP20"/>
    <property type="match status" value="1"/>
</dbReference>
<dbReference type="AlphaFoldDB" id="A0A1M7SRG7"/>
<dbReference type="PROSITE" id="PS01031">
    <property type="entry name" value="SHSP"/>
    <property type="match status" value="1"/>
</dbReference>
<dbReference type="CDD" id="cd06464">
    <property type="entry name" value="ACD_sHsps-like"/>
    <property type="match status" value="1"/>
</dbReference>
<dbReference type="EMBL" id="FRDL01000003">
    <property type="protein sequence ID" value="SHN60960.1"/>
    <property type="molecule type" value="Genomic_DNA"/>
</dbReference>
<evidence type="ECO:0000313" key="6">
    <source>
        <dbReference type="Proteomes" id="UP000184066"/>
    </source>
</evidence>
<dbReference type="STRING" id="1189325.SAMN04488119_101120"/>
<evidence type="ECO:0000256" key="1">
    <source>
        <dbReference type="ARBA" id="ARBA00023016"/>
    </source>
</evidence>
<dbReference type="RefSeq" id="WP_072746713.1">
    <property type="nucleotide sequence ID" value="NZ_FOHL01000001.1"/>
</dbReference>
<proteinExistence type="inferred from homology"/>
<keyword evidence="1" id="KW-0346">Stress response</keyword>
<dbReference type="OrthoDB" id="9792695at2"/>
<gene>
    <name evidence="5" type="ORF">SAMN05216200_103121</name>
</gene>
<reference evidence="5 6" key="1">
    <citation type="submission" date="2016-12" db="EMBL/GenBank/DDBJ databases">
        <authorList>
            <person name="Song W.-J."/>
            <person name="Kurnit D.M."/>
        </authorList>
    </citation>
    <scope>NUCLEOTIDE SEQUENCE [LARGE SCALE GENOMIC DNA]</scope>
    <source>
        <strain evidence="5 6">CGMCC 1.10808</strain>
    </source>
</reference>
<dbReference type="InterPro" id="IPR008978">
    <property type="entry name" value="HSP20-like_chaperone"/>
</dbReference>
<accession>A0A1M7SRG7</accession>
<dbReference type="SUPFAM" id="SSF49764">
    <property type="entry name" value="HSP20-like chaperones"/>
    <property type="match status" value="1"/>
</dbReference>
<keyword evidence="6" id="KW-1185">Reference proteome</keyword>
<organism evidence="5 6">
    <name type="scientific">Oceanicella actignis</name>
    <dbReference type="NCBI Taxonomy" id="1189325"/>
    <lineage>
        <taxon>Bacteria</taxon>
        <taxon>Pseudomonadati</taxon>
        <taxon>Pseudomonadota</taxon>
        <taxon>Alphaproteobacteria</taxon>
        <taxon>Rhodobacterales</taxon>
        <taxon>Paracoccaceae</taxon>
        <taxon>Oceanicella</taxon>
    </lineage>
</organism>
<comment type="similarity">
    <text evidence="2 3">Belongs to the small heat shock protein (HSP20) family.</text>
</comment>
<protein>
    <submittedName>
        <fullName evidence="5">Molecular chaperone IbpA, HSP20 family</fullName>
    </submittedName>
</protein>
<name>A0A1M7SRG7_9RHOB</name>
<dbReference type="Gene3D" id="2.60.40.790">
    <property type="match status" value="1"/>
</dbReference>
<dbReference type="GO" id="GO:0009408">
    <property type="term" value="P:response to heat"/>
    <property type="evidence" value="ECO:0007669"/>
    <property type="project" value="InterPro"/>
</dbReference>
<feature type="domain" description="SHSP" evidence="4">
    <location>
        <begin position="18"/>
        <end position="130"/>
    </location>
</feature>
<sequence length="130" mass="14178">MTNEINANVAPVESGQTARGAIVYRPLTDIVEAEGGLTLMMEMPGVAPEDVEISVDRGVLVVRGRNRPAQPENFALAWSEYAEGDYERAFSLSEDLDPDGIEARMRAGVLTLTIPRAKAALPRRIEVKPE</sequence>